<feature type="domain" description="N-acetyltransferase" evidence="1">
    <location>
        <begin position="8"/>
        <end position="180"/>
    </location>
</feature>
<dbReference type="InterPro" id="IPR000182">
    <property type="entry name" value="GNAT_dom"/>
</dbReference>
<dbReference type="Gene3D" id="3.40.630.30">
    <property type="match status" value="1"/>
</dbReference>
<comment type="caution">
    <text evidence="2">The sequence shown here is derived from an EMBL/GenBank/DDBJ whole genome shotgun (WGS) entry which is preliminary data.</text>
</comment>
<sequence length="180" mass="21857">MINVDENLQLQPVTLENSNILYTLMSDVYTQAYDYFWEDKGEWYINAQYSNKNVKKELAEDNTEYYFVVFKGKRVGNFRIIWDYELPNYDKKLKCVKLHRVYLHSSTQGKGIGKKLLQWLEKEAIKKQYELIWLDAMDKKTQAFSFYRNLGYHYYSHCFLSFNLLFDEYRKMSQLYKKLS</sequence>
<dbReference type="Proteomes" id="UP001597062">
    <property type="component" value="Unassembled WGS sequence"/>
</dbReference>
<dbReference type="EMBL" id="JBHTJR010000020">
    <property type="protein sequence ID" value="MFD0992276.1"/>
    <property type="molecule type" value="Genomic_DNA"/>
</dbReference>
<protein>
    <submittedName>
        <fullName evidence="2">GNAT family N-acetyltransferase</fullName>
    </submittedName>
</protein>
<organism evidence="2 3">
    <name type="scientific">Tenacibaculum geojense</name>
    <dbReference type="NCBI Taxonomy" id="915352"/>
    <lineage>
        <taxon>Bacteria</taxon>
        <taxon>Pseudomonadati</taxon>
        <taxon>Bacteroidota</taxon>
        <taxon>Flavobacteriia</taxon>
        <taxon>Flavobacteriales</taxon>
        <taxon>Flavobacteriaceae</taxon>
        <taxon>Tenacibaculum</taxon>
    </lineage>
</organism>
<dbReference type="InterPro" id="IPR016181">
    <property type="entry name" value="Acyl_CoA_acyltransferase"/>
</dbReference>
<accession>A0ABW3JQA9</accession>
<name>A0ABW3JQA9_9FLAO</name>
<dbReference type="Pfam" id="PF00583">
    <property type="entry name" value="Acetyltransf_1"/>
    <property type="match status" value="1"/>
</dbReference>
<proteinExistence type="predicted"/>
<dbReference type="RefSeq" id="WP_386105395.1">
    <property type="nucleotide sequence ID" value="NZ_JBHTJR010000020.1"/>
</dbReference>
<gene>
    <name evidence="2" type="ORF">ACFQ1U_03580</name>
</gene>
<evidence type="ECO:0000313" key="2">
    <source>
        <dbReference type="EMBL" id="MFD0992276.1"/>
    </source>
</evidence>
<keyword evidence="3" id="KW-1185">Reference proteome</keyword>
<evidence type="ECO:0000259" key="1">
    <source>
        <dbReference type="PROSITE" id="PS51186"/>
    </source>
</evidence>
<dbReference type="CDD" id="cd04301">
    <property type="entry name" value="NAT_SF"/>
    <property type="match status" value="1"/>
</dbReference>
<evidence type="ECO:0000313" key="3">
    <source>
        <dbReference type="Proteomes" id="UP001597062"/>
    </source>
</evidence>
<dbReference type="SUPFAM" id="SSF55729">
    <property type="entry name" value="Acyl-CoA N-acyltransferases (Nat)"/>
    <property type="match status" value="1"/>
</dbReference>
<reference evidence="3" key="1">
    <citation type="journal article" date="2019" name="Int. J. Syst. Evol. Microbiol.">
        <title>The Global Catalogue of Microorganisms (GCM) 10K type strain sequencing project: providing services to taxonomists for standard genome sequencing and annotation.</title>
        <authorList>
            <consortium name="The Broad Institute Genomics Platform"/>
            <consortium name="The Broad Institute Genome Sequencing Center for Infectious Disease"/>
            <person name="Wu L."/>
            <person name="Ma J."/>
        </authorList>
    </citation>
    <scope>NUCLEOTIDE SEQUENCE [LARGE SCALE GENOMIC DNA]</scope>
    <source>
        <strain evidence="3">CCUG 60527</strain>
    </source>
</reference>
<dbReference type="PROSITE" id="PS51186">
    <property type="entry name" value="GNAT"/>
    <property type="match status" value="1"/>
</dbReference>